<dbReference type="EMBL" id="JARKHS020031878">
    <property type="protein sequence ID" value="KAK8760800.1"/>
    <property type="molecule type" value="Genomic_DNA"/>
</dbReference>
<dbReference type="InterPro" id="IPR042089">
    <property type="entry name" value="Peptidase_M13_dom_2"/>
</dbReference>
<sequence length="650" mass="72859">MFAIVAVSITILAHFMKDAKFCNTADCIHHASLLRRINSAIDPCDDFSAFVCSGFLQARFGGHVKSTIEALRFKWYEEFGKTLRVGTTKIPAGRKAIAMYEMCRGRRPVHGSQLPLLRAFLQDLRLAWPKASNTTLRAFSVALSLAFRWQVPFWFAISVLEDSSSGRRRVVVRPGTYVPILLNYHRRVVSDYLLYYKSYYAAYTADSDVNEAAVDELRVLEHTVLSKLNSVSKSLSPTPSVFSFREVDRRVPNASTAFWLPLFDKGLNLQPRLTPDDEVVLSDIGLLEAFNSLVVMYGDQNLKALLAWQLVQFYSPLAEISLMTARFGSKQKAEIFRPAYCAHHVEASFKVLVLSLATISRITVKDRHLITTAFINLVSTALSKVNASRWMDNESKAQVTQKLALVGMQMWPPESLLRDDVLEETYSDVSENASLFEYWVTSRSTTSQMNQTQNYRDALGLPGSNFPLYFSYDYLLNNVKIALGAATPPAYYHDGTAAMFYGGLGFLMALQLLRSIDGEGLKWAPNKSIVHSILSESTALSYRTRQVCSELNGTKSLFPEIPALQTTFSAFKASRLHDNMEHLPLGSDLPEDKVFFLTLCLMTCARMDSTEPLAVDCNKMVQSSEAFAQVYGCGKGTKMNPVEKCSFFEV</sequence>
<protein>
    <recommendedName>
        <fullName evidence="2">Peptidase M13 N-terminal domain-containing protein</fullName>
    </recommendedName>
</protein>
<dbReference type="Proteomes" id="UP001321473">
    <property type="component" value="Unassembled WGS sequence"/>
</dbReference>
<dbReference type="PROSITE" id="PS51885">
    <property type="entry name" value="NEPRILYSIN"/>
    <property type="match status" value="1"/>
</dbReference>
<dbReference type="AlphaFoldDB" id="A0AAQ4DEB0"/>
<dbReference type="GO" id="GO:0004222">
    <property type="term" value="F:metalloendopeptidase activity"/>
    <property type="evidence" value="ECO:0007669"/>
    <property type="project" value="InterPro"/>
</dbReference>
<comment type="caution">
    <text evidence="3">The sequence shown here is derived from an EMBL/GenBank/DDBJ whole genome shotgun (WGS) entry which is preliminary data.</text>
</comment>
<dbReference type="GO" id="GO:0005886">
    <property type="term" value="C:plasma membrane"/>
    <property type="evidence" value="ECO:0007669"/>
    <property type="project" value="TreeGrafter"/>
</dbReference>
<dbReference type="GO" id="GO:0016485">
    <property type="term" value="P:protein processing"/>
    <property type="evidence" value="ECO:0007669"/>
    <property type="project" value="TreeGrafter"/>
</dbReference>
<dbReference type="SUPFAM" id="SSF55486">
    <property type="entry name" value="Metalloproteases ('zincins'), catalytic domain"/>
    <property type="match status" value="1"/>
</dbReference>
<dbReference type="Gene3D" id="1.10.1380.10">
    <property type="entry name" value="Neutral endopeptidase , domain2"/>
    <property type="match status" value="1"/>
</dbReference>
<feature type="domain" description="Peptidase M13 N-terminal" evidence="2">
    <location>
        <begin position="43"/>
        <end position="404"/>
    </location>
</feature>
<accession>A0AAQ4DEB0</accession>
<organism evidence="3 4">
    <name type="scientific">Amblyomma americanum</name>
    <name type="common">Lone star tick</name>
    <dbReference type="NCBI Taxonomy" id="6943"/>
    <lineage>
        <taxon>Eukaryota</taxon>
        <taxon>Metazoa</taxon>
        <taxon>Ecdysozoa</taxon>
        <taxon>Arthropoda</taxon>
        <taxon>Chelicerata</taxon>
        <taxon>Arachnida</taxon>
        <taxon>Acari</taxon>
        <taxon>Parasitiformes</taxon>
        <taxon>Ixodida</taxon>
        <taxon>Ixodoidea</taxon>
        <taxon>Ixodidae</taxon>
        <taxon>Amblyomminae</taxon>
        <taxon>Amblyomma</taxon>
    </lineage>
</organism>
<dbReference type="PANTHER" id="PTHR11733:SF241">
    <property type="entry name" value="GH26575P-RELATED"/>
    <property type="match status" value="1"/>
</dbReference>
<gene>
    <name evidence="3" type="ORF">V5799_027932</name>
</gene>
<dbReference type="Pfam" id="PF05649">
    <property type="entry name" value="Peptidase_M13_N"/>
    <property type="match status" value="1"/>
</dbReference>
<keyword evidence="4" id="KW-1185">Reference proteome</keyword>
<evidence type="ECO:0000256" key="1">
    <source>
        <dbReference type="ARBA" id="ARBA00007357"/>
    </source>
</evidence>
<dbReference type="PANTHER" id="PTHR11733">
    <property type="entry name" value="ZINC METALLOPROTEASE FAMILY M13 NEPRILYSIN-RELATED"/>
    <property type="match status" value="1"/>
</dbReference>
<dbReference type="InterPro" id="IPR024079">
    <property type="entry name" value="MetalloPept_cat_dom_sf"/>
</dbReference>
<dbReference type="InterPro" id="IPR000718">
    <property type="entry name" value="Peptidase_M13"/>
</dbReference>
<reference evidence="3 4" key="1">
    <citation type="journal article" date="2023" name="Arcadia Sci">
        <title>De novo assembly of a long-read Amblyomma americanum tick genome.</title>
        <authorList>
            <person name="Chou S."/>
            <person name="Poskanzer K.E."/>
            <person name="Rollins M."/>
            <person name="Thuy-Boun P.S."/>
        </authorList>
    </citation>
    <scope>NUCLEOTIDE SEQUENCE [LARGE SCALE GENOMIC DNA]</scope>
    <source>
        <strain evidence="3">F_SG_1</strain>
        <tissue evidence="3">Salivary glands</tissue>
    </source>
</reference>
<dbReference type="InterPro" id="IPR008753">
    <property type="entry name" value="Peptidase_M13_N"/>
</dbReference>
<dbReference type="Gene3D" id="3.40.390.10">
    <property type="entry name" value="Collagenase (Catalytic Domain)"/>
    <property type="match status" value="1"/>
</dbReference>
<proteinExistence type="inferred from homology"/>
<evidence type="ECO:0000259" key="2">
    <source>
        <dbReference type="Pfam" id="PF05649"/>
    </source>
</evidence>
<evidence type="ECO:0000313" key="4">
    <source>
        <dbReference type="Proteomes" id="UP001321473"/>
    </source>
</evidence>
<comment type="similarity">
    <text evidence="1">Belongs to the peptidase M13 family.</text>
</comment>
<name>A0AAQ4DEB0_AMBAM</name>
<evidence type="ECO:0000313" key="3">
    <source>
        <dbReference type="EMBL" id="KAK8760800.1"/>
    </source>
</evidence>